<reference evidence="3" key="1">
    <citation type="submission" date="2015-04" db="UniProtKB">
        <authorList>
            <consortium name="EnsemblPlants"/>
        </authorList>
    </citation>
    <scope>IDENTIFICATION</scope>
</reference>
<keyword evidence="1" id="KW-0378">Hydrolase</keyword>
<evidence type="ECO:0000256" key="1">
    <source>
        <dbReference type="ARBA" id="ARBA00022801"/>
    </source>
</evidence>
<name>A0A0E0LL50_ORYPU</name>
<dbReference type="FunFam" id="3.60.10.10:FF:000058">
    <property type="entry name" value="Tyrosyl-DNA phosphodiesterase 2"/>
    <property type="match status" value="1"/>
</dbReference>
<sequence length="315" mass="35510">MDPKKQIKFMTYNVWSREDVAVYTRMKAVGSLVQKHKPDVIFFQEITPYILRIFQSFAWWKDYHCSEVKPEEQATKLQFCLMLSKIPMENPASWKFTNTSTGRGYMEADINPATSLPFIHIATTQLESPSGPPAAQTRSMERYAQAEHAVAALSSARNVVLGGDMSWDDAVDMPFPLPPGSGGWADAWTALRPNASCCVSYTYDGIWNEDVTVFNGFAAEAPSLRRRSDRFVCKLRDYKLGSIELIGNESIGIQYLKLQKGMSHWDTFLNYGAPALHLRPSCHLGVVLTVVLPDDPSQATGQNWMDSWDDDDNDY</sequence>
<keyword evidence="4" id="KW-1185">Reference proteome</keyword>
<dbReference type="InterPro" id="IPR005135">
    <property type="entry name" value="Endo/exonuclease/phosphatase"/>
</dbReference>
<evidence type="ECO:0000313" key="4">
    <source>
        <dbReference type="Proteomes" id="UP000026962"/>
    </source>
</evidence>
<dbReference type="PANTHER" id="PTHR15822">
    <property type="entry name" value="TRAF AND TNF RECEPTOR-ASSOCIATED PROTEIN"/>
    <property type="match status" value="1"/>
</dbReference>
<dbReference type="InterPro" id="IPR051547">
    <property type="entry name" value="TDP2-like"/>
</dbReference>
<dbReference type="eggNOG" id="KOG2756">
    <property type="taxonomic scope" value="Eukaryota"/>
</dbReference>
<dbReference type="AlphaFoldDB" id="A0A0E0LL50"/>
<dbReference type="GO" id="GO:0070260">
    <property type="term" value="F:5'-tyrosyl-DNA phosphodiesterase activity"/>
    <property type="evidence" value="ECO:0007669"/>
    <property type="project" value="TreeGrafter"/>
</dbReference>
<dbReference type="STRING" id="4537.A0A0E0LL50"/>
<dbReference type="CDD" id="cd09080">
    <property type="entry name" value="TDP2"/>
    <property type="match status" value="1"/>
</dbReference>
<dbReference type="GO" id="GO:0006302">
    <property type="term" value="P:double-strand break repair"/>
    <property type="evidence" value="ECO:0007669"/>
    <property type="project" value="TreeGrafter"/>
</dbReference>
<proteinExistence type="predicted"/>
<organism evidence="3">
    <name type="scientific">Oryza punctata</name>
    <name type="common">Red rice</name>
    <dbReference type="NCBI Taxonomy" id="4537"/>
    <lineage>
        <taxon>Eukaryota</taxon>
        <taxon>Viridiplantae</taxon>
        <taxon>Streptophyta</taxon>
        <taxon>Embryophyta</taxon>
        <taxon>Tracheophyta</taxon>
        <taxon>Spermatophyta</taxon>
        <taxon>Magnoliopsida</taxon>
        <taxon>Liliopsida</taxon>
        <taxon>Poales</taxon>
        <taxon>Poaceae</taxon>
        <taxon>BOP clade</taxon>
        <taxon>Oryzoideae</taxon>
        <taxon>Oryzeae</taxon>
        <taxon>Oryzinae</taxon>
        <taxon>Oryza</taxon>
    </lineage>
</organism>
<dbReference type="Proteomes" id="UP000026962">
    <property type="component" value="Chromosome 7"/>
</dbReference>
<feature type="domain" description="Endonuclease/exonuclease/phosphatase" evidence="2">
    <location>
        <begin position="10"/>
        <end position="167"/>
    </location>
</feature>
<protein>
    <recommendedName>
        <fullName evidence="2">Endonuclease/exonuclease/phosphatase domain-containing protein</fullName>
    </recommendedName>
</protein>
<dbReference type="InterPro" id="IPR036691">
    <property type="entry name" value="Endo/exonu/phosph_ase_sf"/>
</dbReference>
<evidence type="ECO:0000259" key="2">
    <source>
        <dbReference type="Pfam" id="PF03372"/>
    </source>
</evidence>
<dbReference type="SUPFAM" id="SSF56219">
    <property type="entry name" value="DNase I-like"/>
    <property type="match status" value="1"/>
</dbReference>
<dbReference type="Gramene" id="OPUNC07G14600.1">
    <property type="protein sequence ID" value="OPUNC07G14600.1"/>
    <property type="gene ID" value="OPUNC07G14600"/>
</dbReference>
<evidence type="ECO:0000313" key="3">
    <source>
        <dbReference type="EnsemblPlants" id="OPUNC07G14600.1"/>
    </source>
</evidence>
<dbReference type="EnsemblPlants" id="OPUNC07G14600.1">
    <property type="protein sequence ID" value="OPUNC07G14600.1"/>
    <property type="gene ID" value="OPUNC07G14600"/>
</dbReference>
<accession>A0A0E0LL50</accession>
<dbReference type="HOGENOM" id="CLU_050478_1_0_1"/>
<dbReference type="OMA" id="RPSCHLG"/>
<dbReference type="Gene3D" id="3.60.10.10">
    <property type="entry name" value="Endonuclease/exonuclease/phosphatase"/>
    <property type="match status" value="1"/>
</dbReference>
<reference evidence="3" key="2">
    <citation type="submission" date="2018-05" db="EMBL/GenBank/DDBJ databases">
        <title>OpunRS2 (Oryza punctata Reference Sequence Version 2).</title>
        <authorList>
            <person name="Zhang J."/>
            <person name="Kudrna D."/>
            <person name="Lee S."/>
            <person name="Talag J."/>
            <person name="Welchert J."/>
            <person name="Wing R.A."/>
        </authorList>
    </citation>
    <scope>NUCLEOTIDE SEQUENCE [LARGE SCALE GENOMIC DNA]</scope>
</reference>
<dbReference type="PANTHER" id="PTHR15822:SF24">
    <property type="entry name" value="ENDONUCLEASE_EXONUCLEASE_PHOSPHATASE DOMAIN-CONTAINING PROTEIN"/>
    <property type="match status" value="1"/>
</dbReference>
<dbReference type="Pfam" id="PF03372">
    <property type="entry name" value="Exo_endo_phos"/>
    <property type="match status" value="1"/>
</dbReference>
<dbReference type="GO" id="GO:0005737">
    <property type="term" value="C:cytoplasm"/>
    <property type="evidence" value="ECO:0007669"/>
    <property type="project" value="TreeGrafter"/>
</dbReference>
<dbReference type="GO" id="GO:0003697">
    <property type="term" value="F:single-stranded DNA binding"/>
    <property type="evidence" value="ECO:0007669"/>
    <property type="project" value="TreeGrafter"/>
</dbReference>